<evidence type="ECO:0008006" key="3">
    <source>
        <dbReference type="Google" id="ProtNLM"/>
    </source>
</evidence>
<keyword evidence="2" id="KW-1185">Reference proteome</keyword>
<dbReference type="SUPFAM" id="SSF56672">
    <property type="entry name" value="DNA/RNA polymerases"/>
    <property type="match status" value="1"/>
</dbReference>
<reference evidence="1" key="1">
    <citation type="journal article" date="2012" name="Nat. Biotechnol.">
        <title>Draft genome sequence of pigeonpea (Cajanus cajan), an orphan legume crop of resource-poor farmers.</title>
        <authorList>
            <person name="Varshney R.K."/>
            <person name="Chen W."/>
            <person name="Li Y."/>
            <person name="Bharti A.K."/>
            <person name="Saxena R.K."/>
            <person name="Schlueter J.A."/>
            <person name="Donoghue M.T."/>
            <person name="Azam S."/>
            <person name="Fan G."/>
            <person name="Whaley A.M."/>
            <person name="Farmer A.D."/>
            <person name="Sheridan J."/>
            <person name="Iwata A."/>
            <person name="Tuteja R."/>
            <person name="Penmetsa R.V."/>
            <person name="Wu W."/>
            <person name="Upadhyaya H.D."/>
            <person name="Yang S.P."/>
            <person name="Shah T."/>
            <person name="Saxena K.B."/>
            <person name="Michael T."/>
            <person name="McCombie W.R."/>
            <person name="Yang B."/>
            <person name="Zhang G."/>
            <person name="Yang H."/>
            <person name="Wang J."/>
            <person name="Spillane C."/>
            <person name="Cook D.R."/>
            <person name="May G.D."/>
            <person name="Xu X."/>
            <person name="Jackson S.A."/>
        </authorList>
    </citation>
    <scope>NUCLEOTIDE SEQUENCE [LARGE SCALE GENOMIC DNA]</scope>
</reference>
<dbReference type="InterPro" id="IPR032567">
    <property type="entry name" value="RTL1-rel"/>
</dbReference>
<organism evidence="1 2">
    <name type="scientific">Cajanus cajan</name>
    <name type="common">Pigeon pea</name>
    <name type="synonym">Cajanus indicus</name>
    <dbReference type="NCBI Taxonomy" id="3821"/>
    <lineage>
        <taxon>Eukaryota</taxon>
        <taxon>Viridiplantae</taxon>
        <taxon>Streptophyta</taxon>
        <taxon>Embryophyta</taxon>
        <taxon>Tracheophyta</taxon>
        <taxon>Spermatophyta</taxon>
        <taxon>Magnoliopsida</taxon>
        <taxon>eudicotyledons</taxon>
        <taxon>Gunneridae</taxon>
        <taxon>Pentapetalae</taxon>
        <taxon>rosids</taxon>
        <taxon>fabids</taxon>
        <taxon>Fabales</taxon>
        <taxon>Fabaceae</taxon>
        <taxon>Papilionoideae</taxon>
        <taxon>50 kb inversion clade</taxon>
        <taxon>NPAAA clade</taxon>
        <taxon>indigoferoid/millettioid clade</taxon>
        <taxon>Phaseoleae</taxon>
        <taxon>Cajanus</taxon>
    </lineage>
</organism>
<sequence>MEFSIELVPSAGPVSVAPYRMAPAELVDLKGQLEDLLEKQLVRPSVSPWGAPVLLVKKKVGGKSIALIKILWDAATGEATWEVEQQFRERYPFLFPSKSVFGDENFCCWGSCETRSWYTPPSLPTLTHFPFSLSCSLLPF</sequence>
<dbReference type="Gene3D" id="3.10.10.10">
    <property type="entry name" value="HIV Type 1 Reverse Transcriptase, subunit A, domain 1"/>
    <property type="match status" value="1"/>
</dbReference>
<protein>
    <recommendedName>
        <fullName evidence="3">Transposon Ty3-I Gag-Pol polyprotein</fullName>
    </recommendedName>
</protein>
<proteinExistence type="predicted"/>
<dbReference type="InterPro" id="IPR043502">
    <property type="entry name" value="DNA/RNA_pol_sf"/>
</dbReference>
<dbReference type="EMBL" id="KQ483576">
    <property type="protein sequence ID" value="KYP45873.1"/>
    <property type="molecule type" value="Genomic_DNA"/>
</dbReference>
<evidence type="ECO:0000313" key="2">
    <source>
        <dbReference type="Proteomes" id="UP000075243"/>
    </source>
</evidence>
<gene>
    <name evidence="1" type="ORF">KK1_032552</name>
</gene>
<dbReference type="Gramene" id="C.cajan_28476.t">
    <property type="protein sequence ID" value="C.cajan_28476.t"/>
    <property type="gene ID" value="C.cajan_28476"/>
</dbReference>
<evidence type="ECO:0000313" key="1">
    <source>
        <dbReference type="EMBL" id="KYP45873.1"/>
    </source>
</evidence>
<dbReference type="PANTHER" id="PTHR15503">
    <property type="entry name" value="LDOC1 RELATED"/>
    <property type="match status" value="1"/>
</dbReference>
<name>A0A151RTM9_CAJCA</name>
<dbReference type="AlphaFoldDB" id="A0A151RTM9"/>
<dbReference type="PANTHER" id="PTHR15503:SF45">
    <property type="entry name" value="RNA-DIRECTED DNA POLYMERASE HOMOLOG"/>
    <property type="match status" value="1"/>
</dbReference>
<accession>A0A151RTM9</accession>
<dbReference type="Proteomes" id="UP000075243">
    <property type="component" value="Unassembled WGS sequence"/>
</dbReference>